<feature type="signal peptide" evidence="1">
    <location>
        <begin position="1"/>
        <end position="20"/>
    </location>
</feature>
<sequence>MQARRAIQCALFGALLPLLAGCAAPDGEYPSLAIRDAERITGTIEPEPYVPPPPAPAVLSRTEDLVDAARAAHGRFLAAVPEARRRANAAQGAGIGSEAWSVAQVAVAGLETHRGEVMISLADLDRLYVAASSEGEAIAPIADDRAAVATLAEEEDAVIAELLAAIGR</sequence>
<dbReference type="PROSITE" id="PS51257">
    <property type="entry name" value="PROKAR_LIPOPROTEIN"/>
    <property type="match status" value="1"/>
</dbReference>
<dbReference type="Proteomes" id="UP000285232">
    <property type="component" value="Unassembled WGS sequence"/>
</dbReference>
<evidence type="ECO:0000313" key="2">
    <source>
        <dbReference type="EMBL" id="RJY10092.1"/>
    </source>
</evidence>
<dbReference type="RefSeq" id="WP_120049101.1">
    <property type="nucleotide sequence ID" value="NZ_RAHX01000001.1"/>
</dbReference>
<dbReference type="OrthoDB" id="7505503at2"/>
<keyword evidence="3" id="KW-1185">Reference proteome</keyword>
<keyword evidence="1" id="KW-0732">Signal</keyword>
<comment type="caution">
    <text evidence="2">The sequence shown here is derived from an EMBL/GenBank/DDBJ whole genome shotgun (WGS) entry which is preliminary data.</text>
</comment>
<evidence type="ECO:0000256" key="1">
    <source>
        <dbReference type="SAM" id="SignalP"/>
    </source>
</evidence>
<feature type="chain" id="PRO_5019561808" evidence="1">
    <location>
        <begin position="21"/>
        <end position="168"/>
    </location>
</feature>
<protein>
    <submittedName>
        <fullName evidence="2">Uncharacterized protein</fullName>
    </submittedName>
</protein>
<organism evidence="2 3">
    <name type="scientific">Aurantiacibacter aquimixticola</name>
    <dbReference type="NCBI Taxonomy" id="1958945"/>
    <lineage>
        <taxon>Bacteria</taxon>
        <taxon>Pseudomonadati</taxon>
        <taxon>Pseudomonadota</taxon>
        <taxon>Alphaproteobacteria</taxon>
        <taxon>Sphingomonadales</taxon>
        <taxon>Erythrobacteraceae</taxon>
        <taxon>Aurantiacibacter</taxon>
    </lineage>
</organism>
<reference evidence="2 3" key="1">
    <citation type="journal article" date="2017" name="Int. J. Syst. Evol. Microbiol.">
        <title>Erythrobacter aquimixticola sp. nov., isolated from the junction between the ocean and a freshwater spring.</title>
        <authorList>
            <person name="Park S."/>
            <person name="Jung Y.T."/>
            <person name="Choi S.J."/>
            <person name="Yoon J.H."/>
        </authorList>
    </citation>
    <scope>NUCLEOTIDE SEQUENCE [LARGE SCALE GENOMIC DNA]</scope>
    <source>
        <strain evidence="2 3">JSSK-14</strain>
    </source>
</reference>
<gene>
    <name evidence="2" type="ORF">D6201_00370</name>
</gene>
<dbReference type="AlphaFoldDB" id="A0A419RWC3"/>
<name>A0A419RWC3_9SPHN</name>
<accession>A0A419RWC3</accession>
<dbReference type="EMBL" id="RAHX01000001">
    <property type="protein sequence ID" value="RJY10092.1"/>
    <property type="molecule type" value="Genomic_DNA"/>
</dbReference>
<proteinExistence type="predicted"/>
<evidence type="ECO:0000313" key="3">
    <source>
        <dbReference type="Proteomes" id="UP000285232"/>
    </source>
</evidence>